<organism evidence="2 3">
    <name type="scientific">Arenicella chitinivorans</name>
    <dbReference type="NCBI Taxonomy" id="1329800"/>
    <lineage>
        <taxon>Bacteria</taxon>
        <taxon>Pseudomonadati</taxon>
        <taxon>Pseudomonadota</taxon>
        <taxon>Gammaproteobacteria</taxon>
        <taxon>Arenicellales</taxon>
        <taxon>Arenicellaceae</taxon>
        <taxon>Arenicella</taxon>
    </lineage>
</organism>
<feature type="compositionally biased region" description="Low complexity" evidence="1">
    <location>
        <begin position="638"/>
        <end position="663"/>
    </location>
</feature>
<name>A0A918S2U3_9GAMM</name>
<dbReference type="EMBL" id="BMXA01000009">
    <property type="protein sequence ID" value="GHA21005.1"/>
    <property type="molecule type" value="Genomic_DNA"/>
</dbReference>
<dbReference type="Gene3D" id="4.10.220.110">
    <property type="match status" value="1"/>
</dbReference>
<evidence type="ECO:0000256" key="1">
    <source>
        <dbReference type="SAM" id="MobiDB-lite"/>
    </source>
</evidence>
<gene>
    <name evidence="2" type="ORF">GCM10008090_33680</name>
</gene>
<feature type="region of interest" description="Disordered" evidence="1">
    <location>
        <begin position="619"/>
        <end position="663"/>
    </location>
</feature>
<dbReference type="AlphaFoldDB" id="A0A918S2U3"/>
<reference evidence="2" key="2">
    <citation type="submission" date="2020-09" db="EMBL/GenBank/DDBJ databases">
        <authorList>
            <person name="Sun Q."/>
            <person name="Kim S."/>
        </authorList>
    </citation>
    <scope>NUCLEOTIDE SEQUENCE</scope>
    <source>
        <strain evidence="2">KCTC 12711</strain>
    </source>
</reference>
<protein>
    <recommendedName>
        <fullName evidence="4">Type VI secretion system tip protein VgrG</fullName>
    </recommendedName>
</protein>
<dbReference type="Gene3D" id="2.30.110.50">
    <property type="match status" value="1"/>
</dbReference>
<keyword evidence="3" id="KW-1185">Reference proteome</keyword>
<dbReference type="Pfam" id="PF05954">
    <property type="entry name" value="Phage_GPD"/>
    <property type="match status" value="1"/>
</dbReference>
<comment type="caution">
    <text evidence="2">The sequence shown here is derived from an EMBL/GenBank/DDBJ whole genome shotgun (WGS) entry which is preliminary data.</text>
</comment>
<dbReference type="Proteomes" id="UP000614811">
    <property type="component" value="Unassembled WGS sequence"/>
</dbReference>
<evidence type="ECO:0000313" key="2">
    <source>
        <dbReference type="EMBL" id="GHA21005.1"/>
    </source>
</evidence>
<evidence type="ECO:0008006" key="4">
    <source>
        <dbReference type="Google" id="ProtNLM"/>
    </source>
</evidence>
<evidence type="ECO:0000313" key="3">
    <source>
        <dbReference type="Proteomes" id="UP000614811"/>
    </source>
</evidence>
<proteinExistence type="predicted"/>
<reference evidence="2" key="1">
    <citation type="journal article" date="2014" name="Int. J. Syst. Evol. Microbiol.">
        <title>Complete genome sequence of Corynebacterium casei LMG S-19264T (=DSM 44701T), isolated from a smear-ripened cheese.</title>
        <authorList>
            <consortium name="US DOE Joint Genome Institute (JGI-PGF)"/>
            <person name="Walter F."/>
            <person name="Albersmeier A."/>
            <person name="Kalinowski J."/>
            <person name="Ruckert C."/>
        </authorList>
    </citation>
    <scope>NUCLEOTIDE SEQUENCE</scope>
    <source>
        <strain evidence="2">KCTC 12711</strain>
    </source>
</reference>
<dbReference type="RefSeq" id="WP_189402882.1">
    <property type="nucleotide sequence ID" value="NZ_BMXA01000009.1"/>
</dbReference>
<dbReference type="Gene3D" id="3.55.50.10">
    <property type="entry name" value="Baseplate protein-like domains"/>
    <property type="match status" value="1"/>
</dbReference>
<sequence length="757" mass="82957">MSSIEFLSPTTPVENVYPNNDLKPPRTSLDFVIRQSGIELDDQYVRIQSLSARDSVGELFEYQVEFRANDALESGQNSAPLDFAQVIGSNATIRIGLAEDASVGTYPDPAFVSFFNGIISDLSLQESGVYTCTIRPALWRLTLVNDYRRYSQMTIKEVIETVVKEKWGLECDTSGLGSLATYRTQDWMQLGESDWEFIHSLLHKVGGFFYFIHDDTSHTVVFANNPSRNTYYQNIPPAGSTDSSQVMPVFYTFSTQVSYDEEDYLKSFRYEQKLVSPSVRNVLAEPQAAWEQNAVADLHTYTNGPEDTNGFQRYRAFQFGATQTLATTLNKEDAWTIESSGFRLSGECTSPRFKPGYVFETRLAKADGERTDVCLMRPELDKQRFVILSVQHRANVDGSYSNQFTAAPALGNATELSLGATRIGSVLGQVVSKSDQRAKYKNHWQLEKGLPNFDPEVKTFYSADGTPYKALGVYVDFPGLAMDEGPVWVKLSETMTTIPESGVTVLVDRSRDDTDVPQISMIYEQKGSKTIMPNGTLENTRIGDDYATSYGDSRNISYGAKSAVNLPAAIAKIDGEYASGNFKSAQYSIGGNYSYSSSDKGKSGILSKSYAEGITYQESHGDSHNKVYADSTTNHSEIGSSQDSSKIGSSARTTTIGTTTESSAIGASNSNTVTGASNVNSLTVASNTNQAVGVGLNINATGFETNVSFVGMRISAGVQNELALRVRGGLRLVDTGAEMEARLDGLQAQIKELQLKM</sequence>
<accession>A0A918S2U3</accession>
<dbReference type="SUPFAM" id="SSF69279">
    <property type="entry name" value="Phage tail proteins"/>
    <property type="match status" value="1"/>
</dbReference>